<organism evidence="3 4">
    <name type="scientific">Secundilactobacillus pentosiphilus</name>
    <dbReference type="NCBI Taxonomy" id="1714682"/>
    <lineage>
        <taxon>Bacteria</taxon>
        <taxon>Bacillati</taxon>
        <taxon>Bacillota</taxon>
        <taxon>Bacilli</taxon>
        <taxon>Lactobacillales</taxon>
        <taxon>Lactobacillaceae</taxon>
        <taxon>Secundilactobacillus</taxon>
    </lineage>
</organism>
<dbReference type="InterPro" id="IPR027417">
    <property type="entry name" value="P-loop_NTPase"/>
</dbReference>
<keyword evidence="4" id="KW-1185">Reference proteome</keyword>
<proteinExistence type="predicted"/>
<reference evidence="3 4" key="1">
    <citation type="submission" date="2015-11" db="EMBL/GenBank/DDBJ databases">
        <title>Draft genome sequences of new species of the genus Lactobacillus isolated from orchardgrass silage.</title>
        <authorList>
            <person name="Tohno M."/>
            <person name="Tanizawa Y."/>
            <person name="Arita M."/>
        </authorList>
    </citation>
    <scope>NUCLEOTIDE SEQUENCE [LARGE SCALE GENOMIC DNA]</scope>
    <source>
        <strain evidence="3 4">IWT140</strain>
    </source>
</reference>
<protein>
    <submittedName>
        <fullName evidence="3">Chromosome segregation ATPase</fullName>
    </submittedName>
</protein>
<dbReference type="EMBL" id="BCMH01000002">
    <property type="protein sequence ID" value="GAX02843.1"/>
    <property type="molecule type" value="Genomic_DNA"/>
</dbReference>
<keyword evidence="1" id="KW-0175">Coiled coil</keyword>
<comment type="caution">
    <text evidence="3">The sequence shown here is derived from an EMBL/GenBank/DDBJ whole genome shotgun (WGS) entry which is preliminary data.</text>
</comment>
<evidence type="ECO:0000256" key="1">
    <source>
        <dbReference type="SAM" id="Coils"/>
    </source>
</evidence>
<evidence type="ECO:0000313" key="3">
    <source>
        <dbReference type="EMBL" id="GAX02843.1"/>
    </source>
</evidence>
<dbReference type="SUPFAM" id="SSF52540">
    <property type="entry name" value="P-loop containing nucleoside triphosphate hydrolases"/>
    <property type="match status" value="1"/>
</dbReference>
<dbReference type="Proteomes" id="UP000198430">
    <property type="component" value="Unassembled WGS sequence"/>
</dbReference>
<feature type="region of interest" description="Disordered" evidence="2">
    <location>
        <begin position="412"/>
        <end position="437"/>
    </location>
</feature>
<feature type="coiled-coil region" evidence="1">
    <location>
        <begin position="463"/>
        <end position="490"/>
    </location>
</feature>
<dbReference type="AlphaFoldDB" id="A0A1Z5IM70"/>
<evidence type="ECO:0000313" key="4">
    <source>
        <dbReference type="Proteomes" id="UP000198430"/>
    </source>
</evidence>
<gene>
    <name evidence="3" type="ORF">IWT140_00441</name>
</gene>
<feature type="compositionally biased region" description="Basic and acidic residues" evidence="2">
    <location>
        <begin position="412"/>
        <end position="422"/>
    </location>
</feature>
<feature type="coiled-coil region" evidence="1">
    <location>
        <begin position="581"/>
        <end position="670"/>
    </location>
</feature>
<sequence length="1066" mass="122325">MTLNKTLTPICYSLRNFNHYHNLDLKPLDNGNLALVGINTVGKTMLVNCFFPMLINGLTKKPSFNTAPGMEDVDKKIKQHDNSKQVRTFETMILGMTNPQPERTGYSYVILRSKKRTVVLGVGAHVNQGFPKRTKKWFFVIEGNSKDDLRPITLKDDVEEQPNKFIPSLDRDEFIDQNQVKFGEKFNSFIAPTHNQDSEDYTNYVAAHIYGCDKATLNQLARAYQVLMTSNLVAGSDDISPAQRALSNVQSPIPNDIITAMIDKFDAQRAYEKRKKNYDELIGDPEDLTKPGRLDQIAKALSELNQWSLRGELWIDYHDKNEHLTNFEHTQNELKTKLNQLEIQITDKQSQLDDAHHEQEDLTRKKFSQTDINSKINLQEGIICQNESNLKQNNGLQTKYRQLTTQVIHQQHDLDDSKEQLAKAKKHGKEQTQSLKTDVNNYPSLAPLLTTRDIEFIPQLNNIKKQLHTIKDTQRELANLNKRWQQANDYSRLFQSTKADLDQSITQTLAPLPESKYETKLLADNAQIHQSALETVDQNGTDLLAQINQLKQTNPDWDMTTDQQQAIQTLIDSIVQIYEDVEKLAHQIKQQTADVAELNNQIDQIDIDKLDKEAKSCQTTINQAKDKIREYEQLIDQDLDNQITENKNVAKTLTVEIKDLNDKLAVIKNKQDETDVSQVQLTEQVADLKQQITERLKSVRPWLTQTFQEYDDYAKQHYVKKPTSDDEKADCREQVEKFAKKIRHLINPIYSQYQYLQNKTINDLLQAIGLPDLALEQGEEVEQNDDNVWRTSFDVMTLKQNVIDHMPIDQTNTLVNDELDAYCKTVGLMILNQQAYINTINAALQQNQTKTGIKIQVDLDYSQGYQDNKKTNVINPALLAEIKDAGNEEKPLFKQFIQDLLERQRKEADNKNLDELIRLEQLEKDLDYRIWSTLSVKIYSEATGKYEIVDNNFVSSTGSGAERSQATLILLMLIPKLILDECNKEDAPRLLFMDEFGSKFDVQNANNLLNIFKTFQFSVIITKPNNDYAVLLEDGVANRIYEIKKGDSTNGNFPINSLAIIGDWTA</sequence>
<name>A0A1Z5IM70_9LACO</name>
<accession>A0A1Z5IM70</accession>
<dbReference type="RefSeq" id="WP_179211586.1">
    <property type="nucleotide sequence ID" value="NZ_BCMH01000002.1"/>
</dbReference>
<evidence type="ECO:0000256" key="2">
    <source>
        <dbReference type="SAM" id="MobiDB-lite"/>
    </source>
</evidence>
<feature type="coiled-coil region" evidence="1">
    <location>
        <begin position="324"/>
        <end position="365"/>
    </location>
</feature>